<dbReference type="InterPro" id="IPR004147">
    <property type="entry name" value="ABC1_dom"/>
</dbReference>
<keyword evidence="4" id="KW-0963">Cytoplasm</keyword>
<keyword evidence="10" id="KW-1185">Reference proteome</keyword>
<dbReference type="FunFam" id="3.60.20.10:FF:000007">
    <property type="entry name" value="Proteasome subunit alpha type"/>
    <property type="match status" value="1"/>
</dbReference>
<dbReference type="GO" id="GO:0005737">
    <property type="term" value="C:cytoplasm"/>
    <property type="evidence" value="ECO:0007669"/>
    <property type="project" value="UniProtKB-SubCell"/>
</dbReference>
<dbReference type="KEGG" id="mbr:MONBRDRAFT_11016"/>
<protein>
    <recommendedName>
        <fullName evidence="8">Proteasome alpha-type subunits domain-containing protein</fullName>
    </recommendedName>
</protein>
<dbReference type="Pfam" id="PF10584">
    <property type="entry name" value="Proteasome_A_N"/>
    <property type="match status" value="1"/>
</dbReference>
<comment type="function">
    <text evidence="1">The proteasome is a multicatalytic proteinase complex which is characterized by its ability to cleave peptides with Arg, Phe, Tyr, Leu, and Glu adjacent to the leaving group at neutral or slightly basic pH. The proteasome has an ATP-dependent proteolytic activity.</text>
</comment>
<dbReference type="PROSITE" id="PS51475">
    <property type="entry name" value="PROTEASOME_ALPHA_2"/>
    <property type="match status" value="1"/>
</dbReference>
<dbReference type="SUPFAM" id="SSF56112">
    <property type="entry name" value="Protein kinase-like (PK-like)"/>
    <property type="match status" value="1"/>
</dbReference>
<dbReference type="eggNOG" id="KOG0184">
    <property type="taxonomic scope" value="Eukaryota"/>
</dbReference>
<evidence type="ECO:0000256" key="5">
    <source>
        <dbReference type="ARBA" id="ARBA00022942"/>
    </source>
</evidence>
<dbReference type="AlphaFoldDB" id="A9V7Y8"/>
<dbReference type="CDD" id="cd03751">
    <property type="entry name" value="proteasome_alpha_type_3"/>
    <property type="match status" value="1"/>
</dbReference>
<proteinExistence type="inferred from homology"/>
<comment type="subcellular location">
    <subcellularLocation>
        <location evidence="3">Cytoplasm</location>
    </subcellularLocation>
    <subcellularLocation>
        <location evidence="2">Nucleus</location>
    </subcellularLocation>
</comment>
<dbReference type="Pfam" id="PF03109">
    <property type="entry name" value="ABC1"/>
    <property type="match status" value="1"/>
</dbReference>
<accession>A9V7Y8</accession>
<name>A9V7Y8_MONBE</name>
<evidence type="ECO:0000256" key="2">
    <source>
        <dbReference type="ARBA" id="ARBA00004123"/>
    </source>
</evidence>
<keyword evidence="6" id="KW-0539">Nucleus</keyword>
<dbReference type="SMART" id="SM00948">
    <property type="entry name" value="Proteasome_A_N"/>
    <property type="match status" value="1"/>
</dbReference>
<dbReference type="PANTHER" id="PTHR11599">
    <property type="entry name" value="PROTEASOME SUBUNIT ALPHA/BETA"/>
    <property type="match status" value="1"/>
</dbReference>
<dbReference type="EMBL" id="CH991566">
    <property type="protein sequence ID" value="EDQ86457.1"/>
    <property type="molecule type" value="Genomic_DNA"/>
</dbReference>
<dbReference type="InterPro" id="IPR050115">
    <property type="entry name" value="Proteasome_alpha"/>
</dbReference>
<dbReference type="GO" id="GO:0019773">
    <property type="term" value="C:proteasome core complex, alpha-subunit complex"/>
    <property type="evidence" value="ECO:0000318"/>
    <property type="project" value="GO_Central"/>
</dbReference>
<gene>
    <name evidence="9" type="ORF">MONBRDRAFT_11016</name>
</gene>
<evidence type="ECO:0000256" key="6">
    <source>
        <dbReference type="ARBA" id="ARBA00023242"/>
    </source>
</evidence>
<feature type="domain" description="Proteasome alpha-type subunits" evidence="8">
    <location>
        <begin position="345"/>
        <end position="367"/>
    </location>
</feature>
<dbReference type="InterPro" id="IPR029055">
    <property type="entry name" value="Ntn_hydrolases_N"/>
</dbReference>
<dbReference type="GO" id="GO:0043161">
    <property type="term" value="P:proteasome-mediated ubiquitin-dependent protein catabolic process"/>
    <property type="evidence" value="ECO:0000318"/>
    <property type="project" value="GO_Central"/>
</dbReference>
<evidence type="ECO:0000313" key="10">
    <source>
        <dbReference type="Proteomes" id="UP000001357"/>
    </source>
</evidence>
<dbReference type="Pfam" id="PF00227">
    <property type="entry name" value="Proteasome"/>
    <property type="match status" value="1"/>
</dbReference>
<dbReference type="RefSeq" id="XP_001748847.1">
    <property type="nucleotide sequence ID" value="XM_001748795.1"/>
</dbReference>
<evidence type="ECO:0000256" key="4">
    <source>
        <dbReference type="ARBA" id="ARBA00022490"/>
    </source>
</evidence>
<evidence type="ECO:0000259" key="8">
    <source>
        <dbReference type="SMART" id="SM00948"/>
    </source>
</evidence>
<reference evidence="9 10" key="1">
    <citation type="journal article" date="2008" name="Nature">
        <title>The genome of the choanoflagellate Monosiga brevicollis and the origin of metazoans.</title>
        <authorList>
            <consortium name="JGI Sequencing"/>
            <person name="King N."/>
            <person name="Westbrook M.J."/>
            <person name="Young S.L."/>
            <person name="Kuo A."/>
            <person name="Abedin M."/>
            <person name="Chapman J."/>
            <person name="Fairclough S."/>
            <person name="Hellsten U."/>
            <person name="Isogai Y."/>
            <person name="Letunic I."/>
            <person name="Marr M."/>
            <person name="Pincus D."/>
            <person name="Putnam N."/>
            <person name="Rokas A."/>
            <person name="Wright K.J."/>
            <person name="Zuzow R."/>
            <person name="Dirks W."/>
            <person name="Good M."/>
            <person name="Goodstein D."/>
            <person name="Lemons D."/>
            <person name="Li W."/>
            <person name="Lyons J.B."/>
            <person name="Morris A."/>
            <person name="Nichols S."/>
            <person name="Richter D.J."/>
            <person name="Salamov A."/>
            <person name="Bork P."/>
            <person name="Lim W.A."/>
            <person name="Manning G."/>
            <person name="Miller W.T."/>
            <person name="McGinnis W."/>
            <person name="Shapiro H."/>
            <person name="Tjian R."/>
            <person name="Grigoriev I.V."/>
            <person name="Rokhsar D."/>
        </authorList>
    </citation>
    <scope>NUCLEOTIDE SEQUENCE [LARGE SCALE GENOMIC DNA]</scope>
    <source>
        <strain evidence="10">MX1 / ATCC 50154</strain>
    </source>
</reference>
<dbReference type="CDD" id="cd05121">
    <property type="entry name" value="ABC1_ADCK3-like"/>
    <property type="match status" value="1"/>
</dbReference>
<dbReference type="InterPro" id="IPR023332">
    <property type="entry name" value="Proteasome_alpha-type"/>
</dbReference>
<dbReference type="GeneID" id="5894021"/>
<dbReference type="Gene3D" id="3.60.20.10">
    <property type="entry name" value="Glutamine Phosphoribosylpyrophosphate, subunit 1, domain 1"/>
    <property type="match status" value="1"/>
</dbReference>
<evidence type="ECO:0000256" key="7">
    <source>
        <dbReference type="PROSITE-ProRule" id="PRU00808"/>
    </source>
</evidence>
<evidence type="ECO:0000256" key="1">
    <source>
        <dbReference type="ARBA" id="ARBA00002000"/>
    </source>
</evidence>
<organism evidence="9 10">
    <name type="scientific">Monosiga brevicollis</name>
    <name type="common">Choanoflagellate</name>
    <dbReference type="NCBI Taxonomy" id="81824"/>
    <lineage>
        <taxon>Eukaryota</taxon>
        <taxon>Choanoflagellata</taxon>
        <taxon>Craspedida</taxon>
        <taxon>Salpingoecidae</taxon>
        <taxon>Monosiga</taxon>
    </lineage>
</organism>
<keyword evidence="5 7" id="KW-0647">Proteasome</keyword>
<dbReference type="SUPFAM" id="SSF56235">
    <property type="entry name" value="N-terminal nucleophile aminohydrolases (Ntn hydrolases)"/>
    <property type="match status" value="1"/>
</dbReference>
<sequence length="624" mass="69294">MATAAPARTFSWGRAMGWGSLATLGGLAAFIGSDERHRRTANFWMRAFPVYMHYRLVQQLVQKDPVEEQQYLDVLETLQDQVPAEPFEYVRGVIEGSLQRPLEEVFAWVDQQPLGAASIGQVHRARLHDGREVVIKVKFPAVEANFDTDMRTITQFCELAQPEQVHFLKELHDQFLTEFDYRQEAANLRQVWSNLRPEFENESFGQNGCLLLCASYAPCMHLRGWVQDFYRNVAASRGTTLEAMEAEQQQRLAQGVMESGPSDAEMRRAIWMVRSYAGLINSGRWRELALLMKAIYDDDEAAIIATHKAIGFASARDDPFVNVMAAIIAFDRDDRVTCQGQNLQYDQSAQTFSPAGRVFQVEYAGKAVDNASTVLALRGSDGVVFACENTILSELYEKNTIRRTFSVDRHIGAAFAGLLADGRSIVQEARSQALKYKQTWGSPVPVKKLNDELSGYIHQFTLYGAARPAGCSVLLGAYDALEGPALYMVEPSGVSWGYYGAALGKNKTAANAEIEKLKPSDKPVRELVKEAARIIYATHDETKDKAFELEMSWVCAGSMAVSFSFPSAQISALFPGALTAYTSVTCAIAETNGQHSHVPDAILQEAEAYAQAKMDEDSDDDDDE</sequence>
<dbReference type="Proteomes" id="UP000001357">
    <property type="component" value="Unassembled WGS sequence"/>
</dbReference>
<dbReference type="InterPro" id="IPR000426">
    <property type="entry name" value="Proteasome_asu_N"/>
</dbReference>
<dbReference type="InterPro" id="IPR011009">
    <property type="entry name" value="Kinase-like_dom_sf"/>
</dbReference>
<evidence type="ECO:0000313" key="9">
    <source>
        <dbReference type="EMBL" id="EDQ86457.1"/>
    </source>
</evidence>
<evidence type="ECO:0000256" key="3">
    <source>
        <dbReference type="ARBA" id="ARBA00004496"/>
    </source>
</evidence>
<dbReference type="eggNOG" id="KOG1235">
    <property type="taxonomic scope" value="Eukaryota"/>
</dbReference>
<dbReference type="InterPro" id="IPR001353">
    <property type="entry name" value="Proteasome_sua/b"/>
</dbReference>
<dbReference type="STRING" id="81824.A9V7Y8"/>
<comment type="similarity">
    <text evidence="7">Belongs to the peptidase T1A family.</text>
</comment>
<dbReference type="InParanoid" id="A9V7Y8"/>
<dbReference type="GO" id="GO:0005634">
    <property type="term" value="C:nucleus"/>
    <property type="evidence" value="ECO:0000318"/>
    <property type="project" value="GO_Central"/>
</dbReference>